<evidence type="ECO:0000256" key="3">
    <source>
        <dbReference type="ARBA" id="ARBA00022555"/>
    </source>
</evidence>
<dbReference type="InterPro" id="IPR001269">
    <property type="entry name" value="DUS_fam"/>
</dbReference>
<evidence type="ECO:0000256" key="9">
    <source>
        <dbReference type="ARBA" id="ARBA00023002"/>
    </source>
</evidence>
<dbReference type="Proteomes" id="UP001241603">
    <property type="component" value="Unassembled WGS sequence"/>
</dbReference>
<evidence type="ECO:0000256" key="10">
    <source>
        <dbReference type="ARBA" id="ARBA00048205"/>
    </source>
</evidence>
<keyword evidence="8" id="KW-0694">RNA-binding</keyword>
<evidence type="ECO:0000256" key="8">
    <source>
        <dbReference type="ARBA" id="ARBA00022884"/>
    </source>
</evidence>
<keyword evidence="4 12" id="KW-0285">Flavoprotein</keyword>
<evidence type="ECO:0000256" key="5">
    <source>
        <dbReference type="ARBA" id="ARBA00022643"/>
    </source>
</evidence>
<evidence type="ECO:0000256" key="6">
    <source>
        <dbReference type="ARBA" id="ARBA00022694"/>
    </source>
</evidence>
<comment type="similarity">
    <text evidence="12">Belongs to the dus family.</text>
</comment>
<organism evidence="14 15">
    <name type="scientific">Kaistia dalseonensis</name>
    <dbReference type="NCBI Taxonomy" id="410840"/>
    <lineage>
        <taxon>Bacteria</taxon>
        <taxon>Pseudomonadati</taxon>
        <taxon>Pseudomonadota</taxon>
        <taxon>Alphaproteobacteria</taxon>
        <taxon>Hyphomicrobiales</taxon>
        <taxon>Kaistiaceae</taxon>
        <taxon>Kaistia</taxon>
    </lineage>
</organism>
<keyword evidence="6 12" id="KW-0819">tRNA processing</keyword>
<comment type="function">
    <text evidence="2 12">Catalyzes the synthesis of 5,6-dihydrouridine (D), a modified base found in the D-loop of most tRNAs, via the reduction of the C5-C6 double bond in target uridines.</text>
</comment>
<comment type="cofactor">
    <cofactor evidence="1 12">
        <name>FMN</name>
        <dbReference type="ChEBI" id="CHEBI:58210"/>
    </cofactor>
</comment>
<evidence type="ECO:0000259" key="13">
    <source>
        <dbReference type="Pfam" id="PF01207"/>
    </source>
</evidence>
<evidence type="ECO:0000313" key="14">
    <source>
        <dbReference type="EMBL" id="MDQ0436683.1"/>
    </source>
</evidence>
<dbReference type="InterPro" id="IPR035587">
    <property type="entry name" value="DUS-like_FMN-bd"/>
</dbReference>
<evidence type="ECO:0000256" key="12">
    <source>
        <dbReference type="PIRNR" id="PIRNR006621"/>
    </source>
</evidence>
<dbReference type="CDD" id="cd02801">
    <property type="entry name" value="DUS_like_FMN"/>
    <property type="match status" value="1"/>
</dbReference>
<dbReference type="InterPro" id="IPR024036">
    <property type="entry name" value="tRNA-dHydroUridine_Synthase_C"/>
</dbReference>
<keyword evidence="9 12" id="KW-0560">Oxidoreductase</keyword>
<dbReference type="InterPro" id="IPR013785">
    <property type="entry name" value="Aldolase_TIM"/>
</dbReference>
<comment type="catalytic activity">
    <reaction evidence="10">
        <text>a 5,6-dihydrouridine in tRNA + NADP(+) = a uridine in tRNA + NADPH + H(+)</text>
        <dbReference type="Rhea" id="RHEA:23624"/>
        <dbReference type="Rhea" id="RHEA-COMP:13339"/>
        <dbReference type="Rhea" id="RHEA-COMP:13887"/>
        <dbReference type="ChEBI" id="CHEBI:15378"/>
        <dbReference type="ChEBI" id="CHEBI:57783"/>
        <dbReference type="ChEBI" id="CHEBI:58349"/>
        <dbReference type="ChEBI" id="CHEBI:65315"/>
        <dbReference type="ChEBI" id="CHEBI:74443"/>
    </reaction>
</comment>
<dbReference type="PROSITE" id="PS01136">
    <property type="entry name" value="UPF0034"/>
    <property type="match status" value="1"/>
</dbReference>
<evidence type="ECO:0000313" key="15">
    <source>
        <dbReference type="Proteomes" id="UP001241603"/>
    </source>
</evidence>
<evidence type="ECO:0000256" key="11">
    <source>
        <dbReference type="ARBA" id="ARBA00048802"/>
    </source>
</evidence>
<evidence type="ECO:0000256" key="2">
    <source>
        <dbReference type="ARBA" id="ARBA00002790"/>
    </source>
</evidence>
<evidence type="ECO:0000256" key="1">
    <source>
        <dbReference type="ARBA" id="ARBA00001917"/>
    </source>
</evidence>
<dbReference type="PANTHER" id="PTHR45846">
    <property type="entry name" value="TRNA-DIHYDROURIDINE(47) SYNTHASE [NAD(P)(+)]-LIKE"/>
    <property type="match status" value="1"/>
</dbReference>
<keyword evidence="15" id="KW-1185">Reference proteome</keyword>
<feature type="domain" description="DUS-like FMN-binding" evidence="13">
    <location>
        <begin position="17"/>
        <end position="295"/>
    </location>
</feature>
<dbReference type="InterPro" id="IPR004652">
    <property type="entry name" value="DusB-like"/>
</dbReference>
<dbReference type="PANTHER" id="PTHR45846:SF1">
    <property type="entry name" value="TRNA-DIHYDROURIDINE(47) SYNTHASE [NAD(P)(+)]-LIKE"/>
    <property type="match status" value="1"/>
</dbReference>
<accession>A0ABU0H303</accession>
<protein>
    <recommendedName>
        <fullName evidence="12">tRNA-dihydrouridine synthase</fullName>
        <ecNumber evidence="12">1.3.1.-</ecNumber>
    </recommendedName>
</protein>
<comment type="catalytic activity">
    <reaction evidence="11">
        <text>a 5,6-dihydrouridine in tRNA + NAD(+) = a uridine in tRNA + NADH + H(+)</text>
        <dbReference type="Rhea" id="RHEA:54452"/>
        <dbReference type="Rhea" id="RHEA-COMP:13339"/>
        <dbReference type="Rhea" id="RHEA-COMP:13887"/>
        <dbReference type="ChEBI" id="CHEBI:15378"/>
        <dbReference type="ChEBI" id="CHEBI:57540"/>
        <dbReference type="ChEBI" id="CHEBI:57945"/>
        <dbReference type="ChEBI" id="CHEBI:65315"/>
        <dbReference type="ChEBI" id="CHEBI:74443"/>
    </reaction>
</comment>
<keyword evidence="5 12" id="KW-0288">FMN</keyword>
<reference evidence="14 15" key="1">
    <citation type="submission" date="2023-07" db="EMBL/GenBank/DDBJ databases">
        <title>Genomic Encyclopedia of Type Strains, Phase IV (KMG-IV): sequencing the most valuable type-strain genomes for metagenomic binning, comparative biology and taxonomic classification.</title>
        <authorList>
            <person name="Goeker M."/>
        </authorList>
    </citation>
    <scope>NUCLEOTIDE SEQUENCE [LARGE SCALE GENOMIC DNA]</scope>
    <source>
        <strain evidence="14 15">B6-8</strain>
    </source>
</reference>
<dbReference type="Gene3D" id="1.10.1200.80">
    <property type="entry name" value="Putative flavin oxidoreducatase, domain 2"/>
    <property type="match status" value="1"/>
</dbReference>
<evidence type="ECO:0000256" key="4">
    <source>
        <dbReference type="ARBA" id="ARBA00022630"/>
    </source>
</evidence>
<sequence length="334" mass="35414">MAEPLAIGGVTIANRIILAPMSGVSDRPFRRIAAAHGAGMVVSEMVASEELADGNPETVMRAEATGNGLHVVQLAGREAHWMAEGARAAADAGADIIDINMGCPAKRVTTGYSGSALMRDLDHALTLIDATVAASPVPVTLKMRLGWDDNSINAPELARRAESAGIAMVTVHGRTRCQFYKGRADWSKIAAVKAAISIPLIANGDVEGPDDLDRILRLSGADGVMVGRGAYGRPWLPGHLATYCRTGAMPAQPQGEALIELAVSHYEEMIALYGPILGVRNARKHLGWMMEAMKSEGMNIDPAARLAIMTENHPARVVSLIRHHLGGAETRRAA</sequence>
<keyword evidence="7" id="KW-0521">NADP</keyword>
<dbReference type="EC" id="1.3.1.-" evidence="12"/>
<dbReference type="EMBL" id="JAUSVO010000001">
    <property type="protein sequence ID" value="MDQ0436683.1"/>
    <property type="molecule type" value="Genomic_DNA"/>
</dbReference>
<name>A0ABU0H303_9HYPH</name>
<proteinExistence type="inferred from homology"/>
<keyword evidence="3" id="KW-0820">tRNA-binding</keyword>
<gene>
    <name evidence="14" type="ORF">QO014_001053</name>
</gene>
<dbReference type="InterPro" id="IPR018517">
    <property type="entry name" value="tRNA_hU_synthase_CS"/>
</dbReference>
<dbReference type="NCBIfam" id="TIGR00737">
    <property type="entry name" value="nifR3_yhdG"/>
    <property type="match status" value="1"/>
</dbReference>
<dbReference type="PIRSF" id="PIRSF006621">
    <property type="entry name" value="Dus"/>
    <property type="match status" value="1"/>
</dbReference>
<dbReference type="Gene3D" id="3.20.20.70">
    <property type="entry name" value="Aldolase class I"/>
    <property type="match status" value="1"/>
</dbReference>
<dbReference type="SUPFAM" id="SSF51395">
    <property type="entry name" value="FMN-linked oxidoreductases"/>
    <property type="match status" value="1"/>
</dbReference>
<comment type="caution">
    <text evidence="14">The sequence shown here is derived from an EMBL/GenBank/DDBJ whole genome shotgun (WGS) entry which is preliminary data.</text>
</comment>
<evidence type="ECO:0000256" key="7">
    <source>
        <dbReference type="ARBA" id="ARBA00022857"/>
    </source>
</evidence>
<dbReference type="Pfam" id="PF01207">
    <property type="entry name" value="Dus"/>
    <property type="match status" value="1"/>
</dbReference>